<comment type="function">
    <text evidence="10">Catalyzes the reversible formation of acyl-phosphate (acyl-PO(4)) from acyl-[acyl-carrier-protein] (acyl-ACP). This enzyme utilizes acyl-ACP as fatty acyl donor, but not acyl-CoA.</text>
</comment>
<dbReference type="PIRSF" id="PIRSF002465">
    <property type="entry name" value="Phsphlp_syn_PlsX"/>
    <property type="match status" value="1"/>
</dbReference>
<dbReference type="AlphaFoldDB" id="A0A1H9YCI7"/>
<comment type="subcellular location">
    <subcellularLocation>
        <location evidence="10">Cytoplasm</location>
    </subcellularLocation>
    <text evidence="10">Associated with the membrane possibly through PlsY.</text>
</comment>
<dbReference type="SUPFAM" id="SSF53659">
    <property type="entry name" value="Isocitrate/Isopropylmalate dehydrogenase-like"/>
    <property type="match status" value="1"/>
</dbReference>
<evidence type="ECO:0000256" key="5">
    <source>
        <dbReference type="ARBA" id="ARBA00023098"/>
    </source>
</evidence>
<evidence type="ECO:0000256" key="3">
    <source>
        <dbReference type="ARBA" id="ARBA00022516"/>
    </source>
</evidence>
<dbReference type="OrthoDB" id="9806408at2"/>
<evidence type="ECO:0000313" key="11">
    <source>
        <dbReference type="EMBL" id="SES66621.1"/>
    </source>
</evidence>
<comment type="similarity">
    <text evidence="10">Belongs to the PlsX family.</text>
</comment>
<evidence type="ECO:0000256" key="2">
    <source>
        <dbReference type="ARBA" id="ARBA00022490"/>
    </source>
</evidence>
<dbReference type="EMBL" id="FOHU01000001">
    <property type="protein sequence ID" value="SES66621.1"/>
    <property type="molecule type" value="Genomic_DNA"/>
</dbReference>
<evidence type="ECO:0000256" key="6">
    <source>
        <dbReference type="ARBA" id="ARBA00023209"/>
    </source>
</evidence>
<reference evidence="11 12" key="1">
    <citation type="submission" date="2016-10" db="EMBL/GenBank/DDBJ databases">
        <authorList>
            <person name="de Groot N.N."/>
        </authorList>
    </citation>
    <scope>NUCLEOTIDE SEQUENCE [LARGE SCALE GENOMIC DNA]</scope>
    <source>
        <strain evidence="11 12">DSM 18979</strain>
    </source>
</reference>
<evidence type="ECO:0000256" key="4">
    <source>
        <dbReference type="ARBA" id="ARBA00022679"/>
    </source>
</evidence>
<keyword evidence="7 10" id="KW-1208">Phospholipid metabolism</keyword>
<keyword evidence="11" id="KW-0012">Acyltransferase</keyword>
<evidence type="ECO:0000256" key="9">
    <source>
        <dbReference type="ARBA" id="ARBA00046608"/>
    </source>
</evidence>
<dbReference type="GO" id="GO:0006633">
    <property type="term" value="P:fatty acid biosynthetic process"/>
    <property type="evidence" value="ECO:0007669"/>
    <property type="project" value="UniProtKB-UniRule"/>
</dbReference>
<dbReference type="HAMAP" id="MF_00019">
    <property type="entry name" value="PlsX"/>
    <property type="match status" value="1"/>
</dbReference>
<evidence type="ECO:0000256" key="10">
    <source>
        <dbReference type="HAMAP-Rule" id="MF_00019"/>
    </source>
</evidence>
<comment type="pathway">
    <text evidence="10">Lipid metabolism; phospholipid metabolism.</text>
</comment>
<organism evidence="11 12">
    <name type="scientific">Natronincola peptidivorans</name>
    <dbReference type="NCBI Taxonomy" id="426128"/>
    <lineage>
        <taxon>Bacteria</taxon>
        <taxon>Bacillati</taxon>
        <taxon>Bacillota</taxon>
        <taxon>Clostridia</taxon>
        <taxon>Peptostreptococcales</taxon>
        <taxon>Natronincolaceae</taxon>
        <taxon>Natronincola</taxon>
    </lineage>
</organism>
<name>A0A1H9YCI7_9FIRM</name>
<evidence type="ECO:0000313" key="12">
    <source>
        <dbReference type="Proteomes" id="UP000199568"/>
    </source>
</evidence>
<gene>
    <name evidence="10" type="primary">plsX</name>
    <name evidence="11" type="ORF">SAMN05660297_00157</name>
</gene>
<dbReference type="UniPathway" id="UPA00085"/>
<evidence type="ECO:0000256" key="1">
    <source>
        <dbReference type="ARBA" id="ARBA00001232"/>
    </source>
</evidence>
<dbReference type="RefSeq" id="WP_090437882.1">
    <property type="nucleotide sequence ID" value="NZ_FOHU01000001.1"/>
</dbReference>
<dbReference type="GO" id="GO:0043811">
    <property type="term" value="F:phosphate:acyl-[acyl carrier protein] acyltransferase activity"/>
    <property type="evidence" value="ECO:0007669"/>
    <property type="project" value="UniProtKB-UniRule"/>
</dbReference>
<dbReference type="Proteomes" id="UP000199568">
    <property type="component" value="Unassembled WGS sequence"/>
</dbReference>
<dbReference type="Gene3D" id="3.40.718.10">
    <property type="entry name" value="Isopropylmalate Dehydrogenase"/>
    <property type="match status" value="1"/>
</dbReference>
<evidence type="ECO:0000256" key="7">
    <source>
        <dbReference type="ARBA" id="ARBA00023264"/>
    </source>
</evidence>
<keyword evidence="2 10" id="KW-0963">Cytoplasm</keyword>
<keyword evidence="6 10" id="KW-0594">Phospholipid biosynthesis</keyword>
<dbReference type="STRING" id="426128.SAMN05660297_00157"/>
<keyword evidence="4 10" id="KW-0808">Transferase</keyword>
<dbReference type="NCBIfam" id="TIGR00182">
    <property type="entry name" value="plsX"/>
    <property type="match status" value="1"/>
</dbReference>
<dbReference type="InterPro" id="IPR012281">
    <property type="entry name" value="Phospholipid_synth_PlsX-like"/>
</dbReference>
<comment type="catalytic activity">
    <reaction evidence="1 10">
        <text>a fatty acyl-[ACP] + phosphate = an acyl phosphate + holo-[ACP]</text>
        <dbReference type="Rhea" id="RHEA:42292"/>
        <dbReference type="Rhea" id="RHEA-COMP:9685"/>
        <dbReference type="Rhea" id="RHEA-COMP:14125"/>
        <dbReference type="ChEBI" id="CHEBI:43474"/>
        <dbReference type="ChEBI" id="CHEBI:59918"/>
        <dbReference type="ChEBI" id="CHEBI:64479"/>
        <dbReference type="ChEBI" id="CHEBI:138651"/>
        <dbReference type="EC" id="2.3.1.274"/>
    </reaction>
</comment>
<keyword evidence="3 10" id="KW-0444">Lipid biosynthesis</keyword>
<keyword evidence="12" id="KW-1185">Reference proteome</keyword>
<accession>A0A1H9YCI7</accession>
<proteinExistence type="inferred from homology"/>
<keyword evidence="5 10" id="KW-0443">Lipid metabolism</keyword>
<dbReference type="GO" id="GO:0008654">
    <property type="term" value="P:phospholipid biosynthetic process"/>
    <property type="evidence" value="ECO:0007669"/>
    <property type="project" value="UniProtKB-KW"/>
</dbReference>
<dbReference type="EC" id="2.3.1.274" evidence="8 10"/>
<dbReference type="GO" id="GO:0005737">
    <property type="term" value="C:cytoplasm"/>
    <property type="evidence" value="ECO:0007669"/>
    <property type="project" value="UniProtKB-SubCell"/>
</dbReference>
<protein>
    <recommendedName>
        <fullName evidence="8 10">Phosphate acyltransferase</fullName>
        <ecNumber evidence="8 10">2.3.1.274</ecNumber>
    </recommendedName>
    <alternativeName>
        <fullName evidence="10">Acyl-ACP phosphotransacylase</fullName>
    </alternativeName>
    <alternativeName>
        <fullName evidence="10">Acyl-[acyl-carrier-protein]--phosphate acyltransferase</fullName>
    </alternativeName>
    <alternativeName>
        <fullName evidence="10">Phosphate-acyl-ACP acyltransferase</fullName>
    </alternativeName>
</protein>
<dbReference type="InterPro" id="IPR003664">
    <property type="entry name" value="FA_synthesis"/>
</dbReference>
<dbReference type="PANTHER" id="PTHR30100">
    <property type="entry name" value="FATTY ACID/PHOSPHOLIPID SYNTHESIS PROTEIN PLSX"/>
    <property type="match status" value="1"/>
</dbReference>
<sequence>MRIVLDAMGGDHGPAVTVPGAIEAVKAYCIKVTLTGDKNLIQSELNKYDYPEEYIEIIHCSEEITNEDKPVAAIRRKKDSSMVVGLRLVKENKADAFISAGNTGALLAGGLFVLGRIKGIDRPALAPVFPTTTGGAVLIDGGANSDCKPRNFLEFGLMGNIYASKILKVHNPKVCTVNIGIEEGKGNDVTKEAYKLCQKSDFNFIGNVEARDIPSGYADVIVCDGFTGNIILKLTEGIAATIFQNLKEEFTKNSLRKLAAGILKPGLRDFKKRFDYTEYGGAPFLGVQGNLIKAHGSSNAKAIKNAIRQAKAFVENKVVEEIMKEISQLGEDRIE</sequence>
<dbReference type="Pfam" id="PF02504">
    <property type="entry name" value="FA_synthesis"/>
    <property type="match status" value="1"/>
</dbReference>
<evidence type="ECO:0000256" key="8">
    <source>
        <dbReference type="ARBA" id="ARBA00024069"/>
    </source>
</evidence>
<dbReference type="PANTHER" id="PTHR30100:SF1">
    <property type="entry name" value="PHOSPHATE ACYLTRANSFERASE"/>
    <property type="match status" value="1"/>
</dbReference>
<comment type="subunit">
    <text evidence="9 10">Homodimer. Probably interacts with PlsY.</text>
</comment>